<dbReference type="EMBL" id="JACJHZ010000022">
    <property type="protein sequence ID" value="MBA9022282.1"/>
    <property type="molecule type" value="Genomic_DNA"/>
</dbReference>
<reference evidence="1 2" key="1">
    <citation type="submission" date="2020-08" db="EMBL/GenBank/DDBJ databases">
        <title>Genomic Encyclopedia of Type Strains, Phase IV (KMG-IV): sequencing the most valuable type-strain genomes for metagenomic binning, comparative biology and taxonomic classification.</title>
        <authorList>
            <person name="Goeker M."/>
        </authorList>
    </citation>
    <scope>NUCLEOTIDE SEQUENCE [LARGE SCALE GENOMIC DNA]</scope>
    <source>
        <strain evidence="1 2">DSM 17455</strain>
    </source>
</reference>
<evidence type="ECO:0000313" key="2">
    <source>
        <dbReference type="Proteomes" id="UP000587524"/>
    </source>
</evidence>
<evidence type="ECO:0008006" key="3">
    <source>
        <dbReference type="Google" id="ProtNLM"/>
    </source>
</evidence>
<dbReference type="InterPro" id="IPR036465">
    <property type="entry name" value="vWFA_dom_sf"/>
</dbReference>
<keyword evidence="2" id="KW-1185">Reference proteome</keyword>
<gene>
    <name evidence="1" type="ORF">HNQ97_004296</name>
</gene>
<dbReference type="Gene3D" id="3.40.50.410">
    <property type="entry name" value="von Willebrand factor, type A domain"/>
    <property type="match status" value="1"/>
</dbReference>
<dbReference type="InterPro" id="IPR010607">
    <property type="entry name" value="DUF1194"/>
</dbReference>
<organism evidence="1 2">
    <name type="scientific">Aminobacter ciceronei</name>
    <dbReference type="NCBI Taxonomy" id="150723"/>
    <lineage>
        <taxon>Bacteria</taxon>
        <taxon>Pseudomonadati</taxon>
        <taxon>Pseudomonadota</taxon>
        <taxon>Alphaproteobacteria</taxon>
        <taxon>Hyphomicrobiales</taxon>
        <taxon>Phyllobacteriaceae</taxon>
        <taxon>Aminobacter</taxon>
    </lineage>
</organism>
<dbReference type="Proteomes" id="UP000587524">
    <property type="component" value="Unassembled WGS sequence"/>
</dbReference>
<protein>
    <recommendedName>
        <fullName evidence="3">DUF1194 domain-containing protein</fullName>
    </recommendedName>
</protein>
<dbReference type="SUPFAM" id="SSF53300">
    <property type="entry name" value="vWA-like"/>
    <property type="match status" value="1"/>
</dbReference>
<dbReference type="Pfam" id="PF06707">
    <property type="entry name" value="DUF1194"/>
    <property type="match status" value="1"/>
</dbReference>
<name>A0ABR6CB80_9HYPH</name>
<accession>A0ABR6CB80</accession>
<proteinExistence type="predicted"/>
<comment type="caution">
    <text evidence="1">The sequence shown here is derived from an EMBL/GenBank/DDBJ whole genome shotgun (WGS) entry which is preliminary data.</text>
</comment>
<sequence length="287" mass="31070">MKPHHFHSDAIAATLIHPSESLQTMLGVLAIVLCLGCEVPRPVAGVAVDVELVLAVDVSRSMDLEEFTLQRAGYVEALRHPDFIDAVLSGQHGRVAITYFEWAGTVREESVVPWQIIDGPQSAAAFAARLEARPFSGFRGTSISGAVTYGAKLFDSNDADGFRRVIDISGDGPNNFGNPVLPARDAALAQGIVINGLPILIRPSRTASRLDRYYAKCVTGGAGSFVLPIKAASEFATAIRRKLVLEVSGDTHAVPVVRIDTEPRVDCMAGERDRRIYSDPYFPELDR</sequence>
<evidence type="ECO:0000313" key="1">
    <source>
        <dbReference type="EMBL" id="MBA9022282.1"/>
    </source>
</evidence>